<dbReference type="InterPro" id="IPR008231">
    <property type="entry name" value="CsaA"/>
</dbReference>
<protein>
    <recommendedName>
        <fullName evidence="3">tRNA-binding domain-containing protein</fullName>
    </recommendedName>
</protein>
<evidence type="ECO:0000259" key="3">
    <source>
        <dbReference type="PROSITE" id="PS50886"/>
    </source>
</evidence>
<dbReference type="NCBIfam" id="NF007494">
    <property type="entry name" value="PRK10089.1-3"/>
    <property type="match status" value="1"/>
</dbReference>
<evidence type="ECO:0000313" key="4">
    <source>
        <dbReference type="EMBL" id="KKO06260.1"/>
    </source>
</evidence>
<dbReference type="SUPFAM" id="SSF50249">
    <property type="entry name" value="Nucleic acid-binding proteins"/>
    <property type="match status" value="1"/>
</dbReference>
<dbReference type="EMBL" id="LAZR01000016">
    <property type="protein sequence ID" value="KKO06260.1"/>
    <property type="molecule type" value="Genomic_DNA"/>
</dbReference>
<dbReference type="AlphaFoldDB" id="A0A0F9VQF4"/>
<dbReference type="Pfam" id="PF01588">
    <property type="entry name" value="tRNA_bind"/>
    <property type="match status" value="1"/>
</dbReference>
<dbReference type="InterPro" id="IPR012340">
    <property type="entry name" value="NA-bd_OB-fold"/>
</dbReference>
<reference evidence="4" key="1">
    <citation type="journal article" date="2015" name="Nature">
        <title>Complex archaea that bridge the gap between prokaryotes and eukaryotes.</title>
        <authorList>
            <person name="Spang A."/>
            <person name="Saw J.H."/>
            <person name="Jorgensen S.L."/>
            <person name="Zaremba-Niedzwiedzka K."/>
            <person name="Martijn J."/>
            <person name="Lind A.E."/>
            <person name="van Eijk R."/>
            <person name="Schleper C."/>
            <person name="Guy L."/>
            <person name="Ettema T.J."/>
        </authorList>
    </citation>
    <scope>NUCLEOTIDE SEQUENCE</scope>
</reference>
<evidence type="ECO:0000256" key="1">
    <source>
        <dbReference type="ARBA" id="ARBA00022555"/>
    </source>
</evidence>
<keyword evidence="2" id="KW-0694">RNA-binding</keyword>
<dbReference type="CDD" id="cd02798">
    <property type="entry name" value="tRNA_bind_CsaA"/>
    <property type="match status" value="1"/>
</dbReference>
<keyword evidence="1" id="KW-0820">tRNA-binding</keyword>
<dbReference type="PANTHER" id="PTHR11586">
    <property type="entry name" value="TRNA-AMINOACYLATION COFACTOR ARC1 FAMILY MEMBER"/>
    <property type="match status" value="1"/>
</dbReference>
<accession>A0A0F9VQF4</accession>
<dbReference type="NCBIfam" id="TIGR02222">
    <property type="entry name" value="chap_CsaA"/>
    <property type="match status" value="1"/>
</dbReference>
<organism evidence="4">
    <name type="scientific">marine sediment metagenome</name>
    <dbReference type="NCBI Taxonomy" id="412755"/>
    <lineage>
        <taxon>unclassified sequences</taxon>
        <taxon>metagenomes</taxon>
        <taxon>ecological metagenomes</taxon>
    </lineage>
</organism>
<comment type="caution">
    <text evidence="4">The sequence shown here is derived from an EMBL/GenBank/DDBJ whole genome shotgun (WGS) entry which is preliminary data.</text>
</comment>
<dbReference type="GO" id="GO:0000049">
    <property type="term" value="F:tRNA binding"/>
    <property type="evidence" value="ECO:0007669"/>
    <property type="project" value="UniProtKB-KW"/>
</dbReference>
<dbReference type="FunFam" id="2.40.50.140:FF:000165">
    <property type="entry name" value="Chaperone CsaA"/>
    <property type="match status" value="1"/>
</dbReference>
<dbReference type="PROSITE" id="PS50886">
    <property type="entry name" value="TRBD"/>
    <property type="match status" value="1"/>
</dbReference>
<dbReference type="PANTHER" id="PTHR11586:SF37">
    <property type="entry name" value="TRNA-BINDING DOMAIN-CONTAINING PROTEIN"/>
    <property type="match status" value="1"/>
</dbReference>
<feature type="domain" description="TRNA-binding" evidence="3">
    <location>
        <begin position="9"/>
        <end position="112"/>
    </location>
</feature>
<gene>
    <name evidence="4" type="ORF">LCGC14_0066790</name>
</gene>
<dbReference type="InterPro" id="IPR002547">
    <property type="entry name" value="tRNA-bd_dom"/>
</dbReference>
<dbReference type="Gene3D" id="2.40.50.140">
    <property type="entry name" value="Nucleic acid-binding proteins"/>
    <property type="match status" value="1"/>
</dbReference>
<dbReference type="NCBIfam" id="NF007495">
    <property type="entry name" value="PRK10089.1-4"/>
    <property type="match status" value="1"/>
</dbReference>
<name>A0A0F9VQF4_9ZZZZ</name>
<sequence>MEETITWGDFSKIDMRVGTVIAVYDFPEARNPSYKLEIDFGAEIGVRKTSAQITEKYKKEDIIGHQLIAVVNFPKKQIANFMSECLILGAVEKSSVVLIQPQMRVPNGLKIS</sequence>
<dbReference type="InterPro" id="IPR051270">
    <property type="entry name" value="Tyrosine-tRNA_ligase_regulator"/>
</dbReference>
<proteinExistence type="predicted"/>
<evidence type="ECO:0000256" key="2">
    <source>
        <dbReference type="ARBA" id="ARBA00022884"/>
    </source>
</evidence>